<dbReference type="OMA" id="PWAGLIM"/>
<feature type="transmembrane region" description="Helical" evidence="6">
    <location>
        <begin position="121"/>
        <end position="139"/>
    </location>
</feature>
<dbReference type="EMBL" id="GL945488">
    <property type="protein sequence ID" value="EGN94398.1"/>
    <property type="molecule type" value="Genomic_DNA"/>
</dbReference>
<dbReference type="Proteomes" id="UP000008063">
    <property type="component" value="Unassembled WGS sequence"/>
</dbReference>
<keyword evidence="4 6" id="KW-1133">Transmembrane helix</keyword>
<comment type="subcellular location">
    <subcellularLocation>
        <location evidence="1">Membrane</location>
        <topology evidence="1">Multi-pass membrane protein</topology>
    </subcellularLocation>
</comment>
<evidence type="ECO:0000256" key="4">
    <source>
        <dbReference type="ARBA" id="ARBA00022989"/>
    </source>
</evidence>
<gene>
    <name evidence="7" type="ORF">SERLA73DRAFT_77800</name>
</gene>
<evidence type="ECO:0000256" key="2">
    <source>
        <dbReference type="ARBA" id="ARBA00022448"/>
    </source>
</evidence>
<evidence type="ECO:0000256" key="6">
    <source>
        <dbReference type="SAM" id="Phobius"/>
    </source>
</evidence>
<dbReference type="PANTHER" id="PTHR43791:SF6">
    <property type="entry name" value="TRANSPORTER, PUTATIVE (AFU_ORTHOLOGUE AFUA_1G16690)-RELATED"/>
    <property type="match status" value="1"/>
</dbReference>
<dbReference type="SUPFAM" id="SSF103473">
    <property type="entry name" value="MFS general substrate transporter"/>
    <property type="match status" value="1"/>
</dbReference>
<dbReference type="HOGENOM" id="CLU_001265_0_3_1"/>
<dbReference type="AlphaFoldDB" id="F8QB12"/>
<evidence type="ECO:0000256" key="5">
    <source>
        <dbReference type="ARBA" id="ARBA00023136"/>
    </source>
</evidence>
<dbReference type="PANTHER" id="PTHR43791">
    <property type="entry name" value="PERMEASE-RELATED"/>
    <property type="match status" value="1"/>
</dbReference>
<keyword evidence="3 6" id="KW-0812">Transmembrane</keyword>
<feature type="transmembrane region" description="Helical" evidence="6">
    <location>
        <begin position="58"/>
        <end position="78"/>
    </location>
</feature>
<dbReference type="FunFam" id="1.20.1250.20:FF:000013">
    <property type="entry name" value="MFS general substrate transporter"/>
    <property type="match status" value="1"/>
</dbReference>
<feature type="transmembrane region" description="Helical" evidence="6">
    <location>
        <begin position="212"/>
        <end position="235"/>
    </location>
</feature>
<reference evidence="8" key="1">
    <citation type="journal article" date="2011" name="Science">
        <title>The plant cell wall-decomposing machinery underlies the functional diversity of forest fungi.</title>
        <authorList>
            <person name="Eastwood D.C."/>
            <person name="Floudas D."/>
            <person name="Binder M."/>
            <person name="Majcherczyk A."/>
            <person name="Schneider P."/>
            <person name="Aerts A."/>
            <person name="Asiegbu F.O."/>
            <person name="Baker S.E."/>
            <person name="Barry K."/>
            <person name="Bendiksby M."/>
            <person name="Blumentritt M."/>
            <person name="Coutinho P.M."/>
            <person name="Cullen D."/>
            <person name="de Vries R.P."/>
            <person name="Gathman A."/>
            <person name="Goodell B."/>
            <person name="Henrissat B."/>
            <person name="Ihrmark K."/>
            <person name="Kauserud H."/>
            <person name="Kohler A."/>
            <person name="LaButti K."/>
            <person name="Lapidus A."/>
            <person name="Lavin J.L."/>
            <person name="Lee Y.-H."/>
            <person name="Lindquist E."/>
            <person name="Lilly W."/>
            <person name="Lucas S."/>
            <person name="Morin E."/>
            <person name="Murat C."/>
            <person name="Oguiza J.A."/>
            <person name="Park J."/>
            <person name="Pisabarro A.G."/>
            <person name="Riley R."/>
            <person name="Rosling A."/>
            <person name="Salamov A."/>
            <person name="Schmidt O."/>
            <person name="Schmutz J."/>
            <person name="Skrede I."/>
            <person name="Stenlid J."/>
            <person name="Wiebenga A."/>
            <person name="Xie X."/>
            <person name="Kuees U."/>
            <person name="Hibbett D.S."/>
            <person name="Hoffmeister D."/>
            <person name="Hoegberg N."/>
            <person name="Martin F."/>
            <person name="Grigoriev I.V."/>
            <person name="Watkinson S.C."/>
        </authorList>
    </citation>
    <scope>NUCLEOTIDE SEQUENCE [LARGE SCALE GENOMIC DNA]</scope>
    <source>
        <strain evidence="8">strain S7.3</strain>
    </source>
</reference>
<evidence type="ECO:0000313" key="8">
    <source>
        <dbReference type="Proteomes" id="UP000008063"/>
    </source>
</evidence>
<dbReference type="InterPro" id="IPR036259">
    <property type="entry name" value="MFS_trans_sf"/>
</dbReference>
<keyword evidence="8" id="KW-1185">Reference proteome</keyword>
<keyword evidence="5 6" id="KW-0472">Membrane</keyword>
<proteinExistence type="predicted"/>
<name>F8QB12_SERL3</name>
<evidence type="ECO:0008006" key="9">
    <source>
        <dbReference type="Google" id="ProtNLM"/>
    </source>
</evidence>
<keyword evidence="2" id="KW-0813">Transport</keyword>
<evidence type="ECO:0000313" key="7">
    <source>
        <dbReference type="EMBL" id="EGN94398.1"/>
    </source>
</evidence>
<feature type="transmembrane region" description="Helical" evidence="6">
    <location>
        <begin position="145"/>
        <end position="168"/>
    </location>
</feature>
<dbReference type="Gene3D" id="1.20.1250.20">
    <property type="entry name" value="MFS general substrate transporter like domains"/>
    <property type="match status" value="1"/>
</dbReference>
<sequence>MLILPDFPHNTRWLTPEERQFAVSRLQEDVAKDSVNAEETTHVSPLRGLWLAVTDWKMWWFTIAATFQILAQSFSIFFPTLSATMGFDTTISLLLCAPPWICATFIVFSISRYSDHTKRRFIFILVTETISIIGFIISMCTMNTVARYISLFLMIHSFAGVVVFYTWMSNTFPWSPAKRAVCLAFMNSISQLGNVCGSYVWPSTWGPSYRYSYAICIASTVLFIIMCWVMSMHLATLNKKMAKEEEERGALTPGFRYLV</sequence>
<dbReference type="GO" id="GO:0016020">
    <property type="term" value="C:membrane"/>
    <property type="evidence" value="ECO:0007669"/>
    <property type="project" value="UniProtKB-SubCell"/>
</dbReference>
<dbReference type="InParanoid" id="F8QB12"/>
<dbReference type="OrthoDB" id="2985014at2759"/>
<organism evidence="8">
    <name type="scientific">Serpula lacrymans var. lacrymans (strain S7.3)</name>
    <name type="common">Dry rot fungus</name>
    <dbReference type="NCBI Taxonomy" id="936435"/>
    <lineage>
        <taxon>Eukaryota</taxon>
        <taxon>Fungi</taxon>
        <taxon>Dikarya</taxon>
        <taxon>Basidiomycota</taxon>
        <taxon>Agaricomycotina</taxon>
        <taxon>Agaricomycetes</taxon>
        <taxon>Agaricomycetidae</taxon>
        <taxon>Boletales</taxon>
        <taxon>Coniophorineae</taxon>
        <taxon>Serpulaceae</taxon>
        <taxon>Serpula</taxon>
    </lineage>
</organism>
<dbReference type="STRING" id="936435.F8QB12"/>
<evidence type="ECO:0000256" key="1">
    <source>
        <dbReference type="ARBA" id="ARBA00004141"/>
    </source>
</evidence>
<feature type="transmembrane region" description="Helical" evidence="6">
    <location>
        <begin position="90"/>
        <end position="109"/>
    </location>
</feature>
<evidence type="ECO:0000256" key="3">
    <source>
        <dbReference type="ARBA" id="ARBA00022692"/>
    </source>
</evidence>
<accession>F8QB12</accession>
<protein>
    <recommendedName>
        <fullName evidence="9">Major facilitator superfamily (MFS) profile domain-containing protein</fullName>
    </recommendedName>
</protein>
<dbReference type="GO" id="GO:0022857">
    <property type="term" value="F:transmembrane transporter activity"/>
    <property type="evidence" value="ECO:0007669"/>
    <property type="project" value="TreeGrafter"/>
</dbReference>